<dbReference type="GO" id="GO:0017168">
    <property type="term" value="F:5-oxoprolinase (ATP-hydrolyzing) activity"/>
    <property type="evidence" value="ECO:0007669"/>
    <property type="project" value="TreeGrafter"/>
</dbReference>
<reference evidence="3" key="1">
    <citation type="journal article" date="2021" name="PeerJ">
        <title>Extensive microbial diversity within the chicken gut microbiome revealed by metagenomics and culture.</title>
        <authorList>
            <person name="Gilroy R."/>
            <person name="Ravi A."/>
            <person name="Getino M."/>
            <person name="Pursley I."/>
            <person name="Horton D.L."/>
            <person name="Alikhan N.F."/>
            <person name="Baker D."/>
            <person name="Gharbi K."/>
            <person name="Hall N."/>
            <person name="Watson M."/>
            <person name="Adriaenssens E.M."/>
            <person name="Foster-Nyarko E."/>
            <person name="Jarju S."/>
            <person name="Secka A."/>
            <person name="Antonio M."/>
            <person name="Oren A."/>
            <person name="Chaudhuri R.R."/>
            <person name="La Ragione R."/>
            <person name="Hildebrand F."/>
            <person name="Pallen M.J."/>
        </authorList>
    </citation>
    <scope>NUCLEOTIDE SEQUENCE</scope>
    <source>
        <strain evidence="3">CHK188-4685</strain>
    </source>
</reference>
<organism evidence="3 4">
    <name type="scientific">Candidatus Enterocloster faecavium</name>
    <dbReference type="NCBI Taxonomy" id="2838560"/>
    <lineage>
        <taxon>Bacteria</taxon>
        <taxon>Bacillati</taxon>
        <taxon>Bacillota</taxon>
        <taxon>Clostridia</taxon>
        <taxon>Lachnospirales</taxon>
        <taxon>Lachnospiraceae</taxon>
        <taxon>Enterocloster</taxon>
    </lineage>
</organism>
<gene>
    <name evidence="3" type="ORF">H9716_12720</name>
</gene>
<evidence type="ECO:0000259" key="2">
    <source>
        <dbReference type="Pfam" id="PF05378"/>
    </source>
</evidence>
<feature type="domain" description="Hydantoinase/oxoprolinase N-terminal" evidence="2">
    <location>
        <begin position="6"/>
        <end position="176"/>
    </location>
</feature>
<dbReference type="InterPro" id="IPR045079">
    <property type="entry name" value="Oxoprolinase-like"/>
</dbReference>
<dbReference type="PANTHER" id="PTHR11365">
    <property type="entry name" value="5-OXOPROLINASE RELATED"/>
    <property type="match status" value="1"/>
</dbReference>
<dbReference type="Pfam" id="PF01968">
    <property type="entry name" value="Hydantoinase_A"/>
    <property type="match status" value="1"/>
</dbReference>
<dbReference type="InterPro" id="IPR008040">
    <property type="entry name" value="Hydant_A_N"/>
</dbReference>
<accession>A0A9D2RM37</accession>
<dbReference type="SUPFAM" id="SSF53067">
    <property type="entry name" value="Actin-like ATPase domain"/>
    <property type="match status" value="1"/>
</dbReference>
<dbReference type="PANTHER" id="PTHR11365:SF23">
    <property type="entry name" value="HYPOTHETICAL 5-OXOPROLINASE (EUROFUNG)-RELATED"/>
    <property type="match status" value="1"/>
</dbReference>
<dbReference type="InterPro" id="IPR002821">
    <property type="entry name" value="Hydantoinase_A"/>
</dbReference>
<protein>
    <submittedName>
        <fullName evidence="3">Hydantoinase/oxoprolinase family protein</fullName>
    </submittedName>
</protein>
<sequence>MGHKIRIGIDVGGTFTDAIALDNDTYEIIGMKKVHTTHNAKEGVTRGVIDILNQLLEEIRCDAADVVFIAHGTTQATNALLEGDVADIGIIGMGKGVGVAKAKADTNVGEIGLEDGKKIHTQYAFLNTSSGIDEKQLAQELESFKDKGISVVVLSEAFSVDDPTNERRAAEITAEHSMIATATHELTKLYGLRARTKTAVINASILPKMMQTADLTEKAVKDARIRAPLMIMRSDGGVMQVEEVKHRPILTVLSGPAAGVAGALMYEKISDGIFLEVGGTSTDISAIQNGRVLTKYAKIGGHSTYVNSLDIHTIGIGGGSMIRWQQGKIIDVGPRSSHIAGLPYACFAKAEELKGGKLISVTTPKDKTCDFMAVETREGKRYAVTLTCTANYLGLVPEGDYAKADQESVDTVFEIVQQGMGRPAEEIAREIMGIAVKKVGGAVDEFIKEYHLSRNYLVLTGGGGGASAVVPAVAQKLQLKHKIAKNAPVISTIGAALAMVRDSVERTIVNPTQEDIMNIRNEAEQAAIRSGAAPGNIEVTVDIDTAKNIVRAVAVGTTDLSASSALGQKLTEEQLEEQVRQSFEGEGSCKVKALYHSPTLHGYQVETEKKGPIFFLKKKQRTVCVIDQGGIIRLNVEDADSYVMTAGDKEQLRRQVEEHMKFDESGKTAPVIHLAAGGKISDLSGLDNTEQIMSLAELELARLSPQETFLALIKKR</sequence>
<dbReference type="InterPro" id="IPR043129">
    <property type="entry name" value="ATPase_NBD"/>
</dbReference>
<dbReference type="Pfam" id="PF05378">
    <property type="entry name" value="Hydant_A_N"/>
    <property type="match status" value="1"/>
</dbReference>
<name>A0A9D2RM37_9FIRM</name>
<feature type="domain" description="Hydantoinase A/oxoprolinase" evidence="1">
    <location>
        <begin position="195"/>
        <end position="502"/>
    </location>
</feature>
<evidence type="ECO:0000313" key="4">
    <source>
        <dbReference type="Proteomes" id="UP000886804"/>
    </source>
</evidence>
<proteinExistence type="predicted"/>
<evidence type="ECO:0000259" key="1">
    <source>
        <dbReference type="Pfam" id="PF01968"/>
    </source>
</evidence>
<evidence type="ECO:0000313" key="3">
    <source>
        <dbReference type="EMBL" id="HJB08705.1"/>
    </source>
</evidence>
<reference evidence="3" key="2">
    <citation type="submission" date="2021-04" db="EMBL/GenBank/DDBJ databases">
        <authorList>
            <person name="Gilroy R."/>
        </authorList>
    </citation>
    <scope>NUCLEOTIDE SEQUENCE</scope>
    <source>
        <strain evidence="3">CHK188-4685</strain>
    </source>
</reference>
<dbReference type="Proteomes" id="UP000886804">
    <property type="component" value="Unassembled WGS sequence"/>
</dbReference>
<comment type="caution">
    <text evidence="3">The sequence shown here is derived from an EMBL/GenBank/DDBJ whole genome shotgun (WGS) entry which is preliminary data.</text>
</comment>
<dbReference type="GO" id="GO:0006749">
    <property type="term" value="P:glutathione metabolic process"/>
    <property type="evidence" value="ECO:0007669"/>
    <property type="project" value="TreeGrafter"/>
</dbReference>
<dbReference type="EMBL" id="DWYS01000150">
    <property type="protein sequence ID" value="HJB08705.1"/>
    <property type="molecule type" value="Genomic_DNA"/>
</dbReference>
<dbReference type="GO" id="GO:0005829">
    <property type="term" value="C:cytosol"/>
    <property type="evidence" value="ECO:0007669"/>
    <property type="project" value="TreeGrafter"/>
</dbReference>
<dbReference type="AlphaFoldDB" id="A0A9D2RM37"/>